<dbReference type="Gene3D" id="3.90.1140.10">
    <property type="entry name" value="Cyclic phosphodiesterase"/>
    <property type="match status" value="1"/>
</dbReference>
<dbReference type="SUPFAM" id="SSF55144">
    <property type="entry name" value="LigT-like"/>
    <property type="match status" value="1"/>
</dbReference>
<reference evidence="1 2" key="1">
    <citation type="submission" date="2016-10" db="EMBL/GenBank/DDBJ databases">
        <authorList>
            <person name="de Groot N.N."/>
        </authorList>
    </citation>
    <scope>NUCLEOTIDE SEQUENCE [LARGE SCALE GENOMIC DNA]</scope>
    <source>
        <strain evidence="1 2">CGMCC 1.5382</strain>
    </source>
</reference>
<dbReference type="GO" id="GO:0016874">
    <property type="term" value="F:ligase activity"/>
    <property type="evidence" value="ECO:0007669"/>
    <property type="project" value="UniProtKB-KW"/>
</dbReference>
<dbReference type="Pfam" id="PF13563">
    <property type="entry name" value="2_5_RNA_ligase2"/>
    <property type="match status" value="1"/>
</dbReference>
<protein>
    <submittedName>
        <fullName evidence="1">2'-5' RNA ligase superfamily protein</fullName>
    </submittedName>
</protein>
<evidence type="ECO:0000313" key="2">
    <source>
        <dbReference type="Proteomes" id="UP000198701"/>
    </source>
</evidence>
<dbReference type="AlphaFoldDB" id="A0A1G9GR58"/>
<keyword evidence="1" id="KW-0436">Ligase</keyword>
<gene>
    <name evidence="1" type="ORF">SAMN05216282_12326</name>
</gene>
<dbReference type="EMBL" id="FNFU01000023">
    <property type="protein sequence ID" value="SDL03005.1"/>
    <property type="molecule type" value="Genomic_DNA"/>
</dbReference>
<keyword evidence="2" id="KW-1185">Reference proteome</keyword>
<organism evidence="1 2">
    <name type="scientific">Cryobacterium psychrotolerans</name>
    <dbReference type="NCBI Taxonomy" id="386301"/>
    <lineage>
        <taxon>Bacteria</taxon>
        <taxon>Bacillati</taxon>
        <taxon>Actinomycetota</taxon>
        <taxon>Actinomycetes</taxon>
        <taxon>Micrococcales</taxon>
        <taxon>Microbacteriaceae</taxon>
        <taxon>Cryobacterium</taxon>
    </lineage>
</organism>
<dbReference type="InterPro" id="IPR009097">
    <property type="entry name" value="Cyclic_Pdiesterase"/>
</dbReference>
<evidence type="ECO:0000313" key="1">
    <source>
        <dbReference type="EMBL" id="SDL03005.1"/>
    </source>
</evidence>
<dbReference type="Proteomes" id="UP000198701">
    <property type="component" value="Unassembled WGS sequence"/>
</dbReference>
<sequence>MSRLVVVLPLQPLRAGDSFAVADWPLHITVLAPFLTDAAPADIAAAIASAVSGQHALTAVAGGDELFGRRKDVPVTLVAGDEALARLRRSLVDAVRPFAATPDEPAFTGPDFRAHVTVKGDARVHEGDELSLSQIALVDMAPRTGPSGRTVLATICLPTPKMTHVRDGDPTQNGSHPPV</sequence>
<proteinExistence type="predicted"/>
<dbReference type="OrthoDB" id="5125415at2"/>
<dbReference type="RefSeq" id="WP_092324864.1">
    <property type="nucleotide sequence ID" value="NZ_FNFU01000023.1"/>
</dbReference>
<accession>A0A1G9GR58</accession>
<name>A0A1G9GR58_9MICO</name>